<evidence type="ECO:0000313" key="3">
    <source>
        <dbReference type="Proteomes" id="UP000015560"/>
    </source>
</evidence>
<evidence type="ECO:0000256" key="1">
    <source>
        <dbReference type="SAM" id="MobiDB-lite"/>
    </source>
</evidence>
<dbReference type="AlphaFoldDB" id="A0AAD1ES21"/>
<dbReference type="EMBL" id="AP012544">
    <property type="protein sequence ID" value="BAN73789.1"/>
    <property type="molecule type" value="Genomic_DNA"/>
</dbReference>
<organism evidence="2 3">
    <name type="scientific">Lacticaseibacillus casei DSM 20011 = JCM 1134 = ATCC 393</name>
    <dbReference type="NCBI Taxonomy" id="1423732"/>
    <lineage>
        <taxon>Bacteria</taxon>
        <taxon>Bacillati</taxon>
        <taxon>Bacillota</taxon>
        <taxon>Bacilli</taxon>
        <taxon>Lactobacillales</taxon>
        <taxon>Lactobacillaceae</taxon>
        <taxon>Lacticaseibacillus</taxon>
    </lineage>
</organism>
<protein>
    <submittedName>
        <fullName evidence="2">Hypothetical phage protein</fullName>
    </submittedName>
</protein>
<gene>
    <name evidence="2" type="ORF">LBCZ_0621</name>
</gene>
<dbReference type="Proteomes" id="UP000015560">
    <property type="component" value="Chromosome"/>
</dbReference>
<feature type="compositionally biased region" description="Polar residues" evidence="1">
    <location>
        <begin position="1"/>
        <end position="15"/>
    </location>
</feature>
<feature type="region of interest" description="Disordered" evidence="1">
    <location>
        <begin position="1"/>
        <end position="25"/>
    </location>
</feature>
<feature type="region of interest" description="Disordered" evidence="1">
    <location>
        <begin position="59"/>
        <end position="78"/>
    </location>
</feature>
<sequence length="78" mass="8808">MVTSDGQQVDGTNFSGDDFDGQISKDVDRDGTVVWALEKMDDPRSLKTIRLKWSANYDTDDMEDDNANKDYDATINLQ</sequence>
<reference evidence="2 3" key="1">
    <citation type="journal article" date="2013" name="PLoS ONE">
        <title>Genomic Adaptation of the Lactobacillus casei Group.</title>
        <authorList>
            <person name="Toh H."/>
            <person name="Oshima K."/>
            <person name="Nakano A."/>
            <person name="Takahata M."/>
            <person name="Murakami M."/>
            <person name="Takaki T."/>
            <person name="Nishiyama H."/>
            <person name="Igimi S."/>
            <person name="Hattori M."/>
            <person name="Morita H."/>
        </authorList>
    </citation>
    <scope>NUCLEOTIDE SEQUENCE [LARGE SCALE GENOMIC DNA]</scope>
    <source>
        <strain evidence="2 3">ATCC 393</strain>
    </source>
</reference>
<accession>A0AAD1ES21</accession>
<evidence type="ECO:0000313" key="2">
    <source>
        <dbReference type="EMBL" id="BAN73789.1"/>
    </source>
</evidence>
<name>A0AAD1ES21_LACCA</name>
<proteinExistence type="predicted"/>